<name>A0A0A6FJQ5_9PSED</name>
<comment type="caution">
    <text evidence="1">The sequence shown here is derived from an EMBL/GenBank/DDBJ whole genome shotgun (WGS) entry which is preliminary data.</text>
</comment>
<dbReference type="Proteomes" id="UP000030564">
    <property type="component" value="Unassembled WGS sequence"/>
</dbReference>
<dbReference type="PIRSF" id="PIRSF039032">
    <property type="entry name" value="HigB-2"/>
    <property type="match status" value="1"/>
</dbReference>
<evidence type="ECO:0000313" key="1">
    <source>
        <dbReference type="EMBL" id="KHA72971.1"/>
    </source>
</evidence>
<dbReference type="AlphaFoldDB" id="A0A0A6FJQ5"/>
<accession>A0A0A6FJQ5</accession>
<evidence type="ECO:0000313" key="2">
    <source>
        <dbReference type="Proteomes" id="UP000030564"/>
    </source>
</evidence>
<dbReference type="PATRIC" id="fig|587753.9.peg.5858"/>
<reference evidence="1 2" key="1">
    <citation type="submission" date="2014-10" db="EMBL/GenBank/DDBJ databases">
        <title>Draft genome sequence of Pseudomonas chlororaphis EA105.</title>
        <authorList>
            <person name="McCully L.M."/>
            <person name="Bitzer A.S."/>
            <person name="Spence C."/>
            <person name="Bais H."/>
            <person name="Silby M.W."/>
        </authorList>
    </citation>
    <scope>NUCLEOTIDE SEQUENCE [LARGE SCALE GENOMIC DNA]</scope>
    <source>
        <strain evidence="1 2">EA105</strain>
    </source>
</reference>
<dbReference type="OrthoDB" id="197283at2"/>
<dbReference type="InterPro" id="IPR009387">
    <property type="entry name" value="HigB-2"/>
</dbReference>
<protein>
    <submittedName>
        <fullName evidence="1">Toxin</fullName>
    </submittedName>
</protein>
<gene>
    <name evidence="1" type="ORF">NZ35_12840</name>
</gene>
<dbReference type="EMBL" id="JSFK01000009">
    <property type="protein sequence ID" value="KHA72971.1"/>
    <property type="molecule type" value="Genomic_DNA"/>
</dbReference>
<proteinExistence type="predicted"/>
<sequence>MDALFIELPVFQKHRDDYLDDDLFRSFQLELLKNPQAGDLIEDTGGLRKIRFSDQRRGKGKRSGLRVIYYWWSGFDQFWLFTVYNKNEQDDLTPAQKKLFRKTLDRELNARSHYET</sequence>
<organism evidence="1 2">
    <name type="scientific">Pseudomonas chlororaphis</name>
    <dbReference type="NCBI Taxonomy" id="587753"/>
    <lineage>
        <taxon>Bacteria</taxon>
        <taxon>Pseudomonadati</taxon>
        <taxon>Pseudomonadota</taxon>
        <taxon>Gammaproteobacteria</taxon>
        <taxon>Pseudomonadales</taxon>
        <taxon>Pseudomonadaceae</taxon>
        <taxon>Pseudomonas</taxon>
    </lineage>
</organism>